<feature type="domain" description="PiggyBac transposable element-derived protein" evidence="2">
    <location>
        <begin position="112"/>
        <end position="463"/>
    </location>
</feature>
<name>A0A1B6CEU0_9HEMI</name>
<dbReference type="PANTHER" id="PTHR46599">
    <property type="entry name" value="PIGGYBAC TRANSPOSABLE ELEMENT-DERIVED PROTEIN 4"/>
    <property type="match status" value="1"/>
</dbReference>
<evidence type="ECO:0000259" key="2">
    <source>
        <dbReference type="Pfam" id="PF13843"/>
    </source>
</evidence>
<proteinExistence type="predicted"/>
<dbReference type="EMBL" id="GEDC01025350">
    <property type="protein sequence ID" value="JAS11948.1"/>
    <property type="molecule type" value="Transcribed_RNA"/>
</dbReference>
<dbReference type="PANTHER" id="PTHR46599:SF6">
    <property type="entry name" value="DUAL SPECIFICITY PHOSPHATASE 26"/>
    <property type="match status" value="1"/>
</dbReference>
<sequence>MLRPDEISQILQEMSDDDDVGELPNNDDFPDFDGDLSDENIEFDVHSDDSECDGDNDDFSDFSCCEDFVLGKDLQTIWSTTEIKSKLKTPNKNIVKKFPGPKPKARNIKTEVDALLQFIDTDMLDTILTYTNLYIDNISVKYTRERDCLPTTKTELMALFGVLYLLGLRKSNRANVQEIWASNGTGIQIIRAVMSYKRFLFLLRCLRFDNTATRVDRCREDKLAAIRSILDPFVRNCVETYNPSEYVTIDEMLHAFRGRCSFIQYMPSKPAKYGIKIFALCDAKTFFCSNLEVYCGTQPAGSYKASNKPEDIVKRLVIPIEKSKKNLTTDNWYTSIPLVEDMLAKGITMIGTLKKNKAAIPPSFFPNKQRQVGSSAFGFSDDKTMVSFVPKVNKAVILVSSMHDTKTIDPVTNKPDIILDYNKTKGGVDTCDKMCAAYSVSRVTRRWPQAIFYVLMNISGINARVLHSFTNPKNIPRRRIFQKNLALDLMKGHLAVRSKIKSLPKDIYLFLERYREEPEQVVSANEPPARKRGTCWLCGRQRNSSASTKCGKCSRFVCKHHGQKQTVCQRCGEDEEGSD</sequence>
<protein>
    <recommendedName>
        <fullName evidence="2">PiggyBac transposable element-derived protein domain-containing protein</fullName>
    </recommendedName>
</protein>
<dbReference type="Pfam" id="PF13843">
    <property type="entry name" value="DDE_Tnp_1_7"/>
    <property type="match status" value="1"/>
</dbReference>
<feature type="compositionally biased region" description="Acidic residues" evidence="1">
    <location>
        <begin position="28"/>
        <end position="37"/>
    </location>
</feature>
<reference evidence="3" key="1">
    <citation type="submission" date="2015-12" db="EMBL/GenBank/DDBJ databases">
        <title>De novo transcriptome assembly of four potential Pierce s Disease insect vectors from Arizona vineyards.</title>
        <authorList>
            <person name="Tassone E.E."/>
        </authorList>
    </citation>
    <scope>NUCLEOTIDE SEQUENCE</scope>
</reference>
<dbReference type="InterPro" id="IPR029526">
    <property type="entry name" value="PGBD"/>
</dbReference>
<evidence type="ECO:0000256" key="1">
    <source>
        <dbReference type="SAM" id="MobiDB-lite"/>
    </source>
</evidence>
<feature type="region of interest" description="Disordered" evidence="1">
    <location>
        <begin position="1"/>
        <end position="37"/>
    </location>
</feature>
<gene>
    <name evidence="3" type="ORF">g.15305</name>
</gene>
<dbReference type="AlphaFoldDB" id="A0A1B6CEU0"/>
<organism evidence="3">
    <name type="scientific">Clastoptera arizonana</name>
    <name type="common">Arizona spittle bug</name>
    <dbReference type="NCBI Taxonomy" id="38151"/>
    <lineage>
        <taxon>Eukaryota</taxon>
        <taxon>Metazoa</taxon>
        <taxon>Ecdysozoa</taxon>
        <taxon>Arthropoda</taxon>
        <taxon>Hexapoda</taxon>
        <taxon>Insecta</taxon>
        <taxon>Pterygota</taxon>
        <taxon>Neoptera</taxon>
        <taxon>Paraneoptera</taxon>
        <taxon>Hemiptera</taxon>
        <taxon>Auchenorrhyncha</taxon>
        <taxon>Cercopoidea</taxon>
        <taxon>Clastopteridae</taxon>
        <taxon>Clastoptera</taxon>
    </lineage>
</organism>
<evidence type="ECO:0000313" key="3">
    <source>
        <dbReference type="EMBL" id="JAS11948.1"/>
    </source>
</evidence>
<accession>A0A1B6CEU0</accession>